<keyword evidence="2" id="KW-1185">Reference proteome</keyword>
<dbReference type="Proteomes" id="UP000308549">
    <property type="component" value="Unassembled WGS sequence"/>
</dbReference>
<proteinExistence type="predicted"/>
<protein>
    <submittedName>
        <fullName evidence="1">Uncharacterized protein</fullName>
    </submittedName>
</protein>
<dbReference type="AlphaFoldDB" id="A0A4U0TX52"/>
<accession>A0A4U0TX52</accession>
<evidence type="ECO:0000313" key="2">
    <source>
        <dbReference type="Proteomes" id="UP000308549"/>
    </source>
</evidence>
<reference evidence="1 2" key="1">
    <citation type="submission" date="2017-03" db="EMBL/GenBank/DDBJ databases">
        <title>Genomes of endolithic fungi from Antarctica.</title>
        <authorList>
            <person name="Coleine C."/>
            <person name="Masonjones S."/>
            <person name="Stajich J.E."/>
        </authorList>
    </citation>
    <scope>NUCLEOTIDE SEQUENCE [LARGE SCALE GENOMIC DNA]</scope>
    <source>
        <strain evidence="1 2">CCFEE 6315</strain>
    </source>
</reference>
<organism evidence="1 2">
    <name type="scientific">Salinomyces thailandicus</name>
    <dbReference type="NCBI Taxonomy" id="706561"/>
    <lineage>
        <taxon>Eukaryota</taxon>
        <taxon>Fungi</taxon>
        <taxon>Dikarya</taxon>
        <taxon>Ascomycota</taxon>
        <taxon>Pezizomycotina</taxon>
        <taxon>Dothideomycetes</taxon>
        <taxon>Dothideomycetidae</taxon>
        <taxon>Mycosphaerellales</taxon>
        <taxon>Teratosphaeriaceae</taxon>
        <taxon>Salinomyces</taxon>
    </lineage>
</organism>
<name>A0A4U0TX52_9PEZI</name>
<gene>
    <name evidence="1" type="ORF">B0A50_05211</name>
</gene>
<evidence type="ECO:0000313" key="1">
    <source>
        <dbReference type="EMBL" id="TKA27020.1"/>
    </source>
</evidence>
<sequence>MADHISVYLALKENENFARKNITAVPRHRRQSFVAVPMDEKVEEEEEEEEEEHDYYFTQHFELAKASFEPESLCGWEDNGEDREESMTHKELEAALDWEVRMKEYEDDLG</sequence>
<dbReference type="EMBL" id="NAJL01000025">
    <property type="protein sequence ID" value="TKA27020.1"/>
    <property type="molecule type" value="Genomic_DNA"/>
</dbReference>
<comment type="caution">
    <text evidence="1">The sequence shown here is derived from an EMBL/GenBank/DDBJ whole genome shotgun (WGS) entry which is preliminary data.</text>
</comment>